<protein>
    <recommendedName>
        <fullName evidence="5">Apple domain-containing protein</fullName>
    </recommendedName>
</protein>
<dbReference type="Gene3D" id="3.50.4.10">
    <property type="entry name" value="Hepatocyte Growth Factor"/>
    <property type="match status" value="1"/>
</dbReference>
<dbReference type="Pfam" id="PF00024">
    <property type="entry name" value="PAN_1"/>
    <property type="match status" value="1"/>
</dbReference>
<dbReference type="InterPro" id="IPR002890">
    <property type="entry name" value="MG2"/>
</dbReference>
<evidence type="ECO:0000256" key="4">
    <source>
        <dbReference type="SAM" id="SignalP"/>
    </source>
</evidence>
<evidence type="ECO:0000313" key="7">
    <source>
        <dbReference type="Proteomes" id="UP000076128"/>
    </source>
</evidence>
<dbReference type="SMART" id="SM01359">
    <property type="entry name" value="A2M_N_2"/>
    <property type="match status" value="1"/>
</dbReference>
<evidence type="ECO:0000256" key="2">
    <source>
        <dbReference type="ARBA" id="ARBA00023157"/>
    </source>
</evidence>
<feature type="domain" description="Apple" evidence="5">
    <location>
        <begin position="31"/>
        <end position="105"/>
    </location>
</feature>
<dbReference type="Pfam" id="PF21142">
    <property type="entry name" value="A2M_bMG2"/>
    <property type="match status" value="1"/>
</dbReference>
<dbReference type="GO" id="GO:0005576">
    <property type="term" value="C:extracellular region"/>
    <property type="evidence" value="ECO:0007669"/>
    <property type="project" value="InterPro"/>
</dbReference>
<dbReference type="GO" id="GO:0004866">
    <property type="term" value="F:endopeptidase inhibitor activity"/>
    <property type="evidence" value="ECO:0007669"/>
    <property type="project" value="InterPro"/>
</dbReference>
<dbReference type="PROSITE" id="PS50948">
    <property type="entry name" value="PAN"/>
    <property type="match status" value="1"/>
</dbReference>
<dbReference type="STRING" id="1335048.AKL17_3114"/>
<dbReference type="InterPro" id="IPR049120">
    <property type="entry name" value="A2M_bMG2"/>
</dbReference>
<dbReference type="Gene3D" id="2.60.40.1930">
    <property type="match status" value="1"/>
</dbReference>
<dbReference type="KEGG" id="daa:AKL17_3114"/>
<dbReference type="InterPro" id="IPR051802">
    <property type="entry name" value="YfhM-like"/>
</dbReference>
<evidence type="ECO:0000313" key="6">
    <source>
        <dbReference type="EMBL" id="AMY70347.1"/>
    </source>
</evidence>
<feature type="compositionally biased region" description="Pro residues" evidence="3">
    <location>
        <begin position="1060"/>
        <end position="1070"/>
    </location>
</feature>
<dbReference type="Pfam" id="PF01835">
    <property type="entry name" value="MG2"/>
    <property type="match status" value="1"/>
</dbReference>
<dbReference type="InterPro" id="IPR011625">
    <property type="entry name" value="A2M_N_BRD"/>
</dbReference>
<accession>A0A159Z548</accession>
<dbReference type="Pfam" id="PF17972">
    <property type="entry name" value="bMG5"/>
    <property type="match status" value="1"/>
</dbReference>
<dbReference type="InterPro" id="IPR000177">
    <property type="entry name" value="Apple"/>
</dbReference>
<dbReference type="Pfam" id="PF11974">
    <property type="entry name" value="bMG3"/>
    <property type="match status" value="1"/>
</dbReference>
<proteinExistence type="predicted"/>
<sequence length="1359" mass="145969">MLRVVRAVALFAGVLALQGLQPVAAQTGPLVPERRLVLTEGVDFYGSDIQSIFDTTLEACQAACLANSGCTAFTFNSRSGSCFPKNGVSDTQPYQGAYSGWVRSAEPGLAARAATRAGELGFLQDYDFTVAYEQATGLAQRHVTGDWTAEDLLATAARDRASGNFTSAAQLQGAALNLTDAADQWVEYSRLLRLAQVGDGDRSDYRNRALSAAVNGYLRAEPPAVRASALLEMAGALDAVGRGRDMIPALRLAQQLQPRDDTAAWLQEAIGKYGFRIESHEVRADSARPQICALFNEQLVPAGVDYATYLRLPEAGLAVEASDRQICISGVTHGQRYDVTFREGLPAQSGEELAADVTLNLYVRDRSPGASFPGRAYLLPRAEGAGLPVQTVNTEKLDLRLSRLSDRNLIRAIQNDYFGRPLEYYESEYFNAEMTEEIWTGTAEVAMEVNRDMTTRLPLDEALGDPQPGIYILTATVPGLDLYDHPPASQWFIVSDLGLTTLSGTDGLHVFVRSLADAGPKAGATVTLVSRANTVIGTATADADGYARFPAAMTAGRGGAQPALVTVTEGEDDFAFLPLTDPEFDLSDRGVAGREAAPPIDVFLTTDRGAYRAGETVHVTALARDPRTAALEGLPLTLRLMRPDGVEYSRVLAADAGAGGHVAGLPIAGNAPRGTWRLEAFADPDAPALASQTLLVEDFLPERIDFALTLPGEVLALNSLPEIDIAARYLFGAPGAGLGIEGDLRISAAASLPGYDGFRFGRHDDGFSPWFETLYAEGDTAEDGSATLPVVFPDMGDVGRPLMARIAVRLTEGSGRPMERRLERPVMPANPVIGIRPAFKGSALEEGAEARFDVLAIGPDLKPVDQPVHWRVNRVETDYQWYVMYGQWNWEPVTTRTVVAQGDATLGAEPLTVTAPTEWGEYEIVVETTSGAYAASSMGFSAGWYVSTTAGDTPDMLELALDKPAYVPGDTATLRIVPRAAGVALVNVVSNRLIESRAVPVTAGENTIELTVTDDWGAGAYVTASVLRPLAEEAGAVPPPARLALPMPPSIPARAAWPPASRPPPNPPPRRFAGGAEGRGRGAGRDRLCHHRRRRCRHPQPDRLCLARPGFAFLRPAQAGSRLPRCLWKADRRAGRQPRHRAVRRRWRRRDAVAIAAPDRRAGGLFRGPGRGGRRWLCAGRVRHAGLQRHRAADGGGLVPVRHRSGRGRGADARSGGCHRLGPALPGARRYRAGSAGDRPCHRPLGADGPRCYRRRAYPWLCAHRRRSGRSGQGRRLGADHRGRGGGAVLDPRRADHARRAATGQGSADPGAGERPRTVAPKPLHPCGGAGLHLRQQCLRRADPRHRQGDAGGGPHRPL</sequence>
<dbReference type="Pfam" id="PF07703">
    <property type="entry name" value="A2M_BRD"/>
    <property type="match status" value="1"/>
</dbReference>
<keyword evidence="1" id="KW-0677">Repeat</keyword>
<dbReference type="PANTHER" id="PTHR40094">
    <property type="entry name" value="ALPHA-2-MACROGLOBULIN HOMOLOG"/>
    <property type="match status" value="1"/>
</dbReference>
<reference evidence="6 7" key="1">
    <citation type="submission" date="2015-09" db="EMBL/GenBank/DDBJ databases">
        <title>Complete genome sequence of Defluviimonas alba cai42t isolated from an oilfield in Xinjiang.</title>
        <authorList>
            <person name="Geng S."/>
            <person name="Pan X."/>
            <person name="Wu X."/>
        </authorList>
    </citation>
    <scope>NUCLEOTIDE SEQUENCE [LARGE SCALE GENOMIC DNA]</scope>
    <source>
        <strain evidence="7">cai42</strain>
    </source>
</reference>
<organism evidence="6 7">
    <name type="scientific">Frigidibacter mobilis</name>
    <dbReference type="NCBI Taxonomy" id="1335048"/>
    <lineage>
        <taxon>Bacteria</taxon>
        <taxon>Pseudomonadati</taxon>
        <taxon>Pseudomonadota</taxon>
        <taxon>Alphaproteobacteria</taxon>
        <taxon>Rhodobacterales</taxon>
        <taxon>Paracoccaceae</taxon>
        <taxon>Frigidibacter</taxon>
    </lineage>
</organism>
<dbReference type="Pfam" id="PF17962">
    <property type="entry name" value="bMG6"/>
    <property type="match status" value="1"/>
</dbReference>
<dbReference type="InterPro" id="IPR021868">
    <property type="entry name" value="Alpha_2_Macroglob_MG3"/>
</dbReference>
<dbReference type="CDD" id="cd01100">
    <property type="entry name" value="APPLE_Factor_XI_like"/>
    <property type="match status" value="1"/>
</dbReference>
<feature type="region of interest" description="Disordered" evidence="3">
    <location>
        <begin position="1267"/>
        <end position="1330"/>
    </location>
</feature>
<dbReference type="InterPro" id="IPR041462">
    <property type="entry name" value="Bact_A2M_MG6"/>
</dbReference>
<evidence type="ECO:0000256" key="1">
    <source>
        <dbReference type="ARBA" id="ARBA00022737"/>
    </source>
</evidence>
<dbReference type="GO" id="GO:0006508">
    <property type="term" value="P:proteolysis"/>
    <property type="evidence" value="ECO:0007669"/>
    <property type="project" value="InterPro"/>
</dbReference>
<dbReference type="InterPro" id="IPR003609">
    <property type="entry name" value="Pan_app"/>
</dbReference>
<feature type="region of interest" description="Disordered" evidence="3">
    <location>
        <begin position="1189"/>
        <end position="1224"/>
    </location>
</feature>
<feature type="region of interest" description="Disordered" evidence="3">
    <location>
        <begin position="1054"/>
        <end position="1086"/>
    </location>
</feature>
<dbReference type="SMART" id="SM00223">
    <property type="entry name" value="APPLE"/>
    <property type="match status" value="1"/>
</dbReference>
<dbReference type="EMBL" id="CP012661">
    <property type="protein sequence ID" value="AMY70347.1"/>
    <property type="molecule type" value="Genomic_DNA"/>
</dbReference>
<gene>
    <name evidence="6" type="ORF">AKL17_3114</name>
</gene>
<dbReference type="PANTHER" id="PTHR40094:SF1">
    <property type="entry name" value="UBIQUITIN DOMAIN-CONTAINING PROTEIN"/>
    <property type="match status" value="1"/>
</dbReference>
<keyword evidence="4" id="KW-0732">Signal</keyword>
<name>A0A159Z548_9RHOB</name>
<keyword evidence="7" id="KW-1185">Reference proteome</keyword>
<dbReference type="PATRIC" id="fig|1335048.3.peg.3235"/>
<keyword evidence="2" id="KW-1015">Disulfide bond</keyword>
<evidence type="ECO:0000256" key="3">
    <source>
        <dbReference type="SAM" id="MobiDB-lite"/>
    </source>
</evidence>
<evidence type="ECO:0000259" key="5">
    <source>
        <dbReference type="PROSITE" id="PS50948"/>
    </source>
</evidence>
<dbReference type="InterPro" id="IPR041203">
    <property type="entry name" value="Bact_A2M_MG5"/>
</dbReference>
<feature type="chain" id="PRO_5007811466" description="Apple domain-containing protein" evidence="4">
    <location>
        <begin position="26"/>
        <end position="1359"/>
    </location>
</feature>
<feature type="signal peptide" evidence="4">
    <location>
        <begin position="1"/>
        <end position="25"/>
    </location>
</feature>
<dbReference type="Proteomes" id="UP000076128">
    <property type="component" value="Chromosome"/>
</dbReference>